<gene>
    <name evidence="2" type="ORF">KSW38_09505</name>
</gene>
<feature type="domain" description="AB hydrolase-1" evidence="1">
    <location>
        <begin position="21"/>
        <end position="251"/>
    </location>
</feature>
<dbReference type="PANTHER" id="PTHR43433:SF5">
    <property type="entry name" value="AB HYDROLASE-1 DOMAIN-CONTAINING PROTEIN"/>
    <property type="match status" value="1"/>
</dbReference>
<dbReference type="InterPro" id="IPR000073">
    <property type="entry name" value="AB_hydrolase_1"/>
</dbReference>
<dbReference type="Pfam" id="PF00561">
    <property type="entry name" value="Abhydrolase_1"/>
    <property type="match status" value="1"/>
</dbReference>
<name>A0ABS6I566_9MICC</name>
<dbReference type="EMBL" id="JAHOPC010000004">
    <property type="protein sequence ID" value="MBU8866522.1"/>
    <property type="molecule type" value="Genomic_DNA"/>
</dbReference>
<reference evidence="2 3" key="1">
    <citation type="submission" date="2021-06" db="EMBL/GenBank/DDBJ databases">
        <authorList>
            <person name="Jeong J.W."/>
        </authorList>
    </citation>
    <scope>NUCLEOTIDE SEQUENCE [LARGE SCALE GENOMIC DNA]</scope>
    <source>
        <strain evidence="2 3">MMS21-TAE1-1</strain>
    </source>
</reference>
<comment type="caution">
    <text evidence="2">The sequence shown here is derived from an EMBL/GenBank/DDBJ whole genome shotgun (WGS) entry which is preliminary data.</text>
</comment>
<dbReference type="PANTHER" id="PTHR43433">
    <property type="entry name" value="HYDROLASE, ALPHA/BETA FOLD FAMILY PROTEIN"/>
    <property type="match status" value="1"/>
</dbReference>
<keyword evidence="2" id="KW-0378">Hydrolase</keyword>
<dbReference type="InterPro" id="IPR050471">
    <property type="entry name" value="AB_hydrolase"/>
</dbReference>
<evidence type="ECO:0000313" key="3">
    <source>
        <dbReference type="Proteomes" id="UP000824166"/>
    </source>
</evidence>
<organism evidence="2 3">
    <name type="scientific">Paenarthrobacter aromaticivorans</name>
    <dbReference type="NCBI Taxonomy" id="2849150"/>
    <lineage>
        <taxon>Bacteria</taxon>
        <taxon>Bacillati</taxon>
        <taxon>Actinomycetota</taxon>
        <taxon>Actinomycetes</taxon>
        <taxon>Micrococcales</taxon>
        <taxon>Micrococcaceae</taxon>
        <taxon>Paenarthrobacter</taxon>
    </lineage>
</organism>
<dbReference type="GO" id="GO:0016787">
    <property type="term" value="F:hydrolase activity"/>
    <property type="evidence" value="ECO:0007669"/>
    <property type="project" value="UniProtKB-KW"/>
</dbReference>
<dbReference type="Proteomes" id="UP000824166">
    <property type="component" value="Unassembled WGS sequence"/>
</dbReference>
<proteinExistence type="predicted"/>
<sequence length="272" mass="28784">MPKVSVNGVALYYEEHGEGVPILGLHGTPGSAALWAGAAVALSNHGRCIIFDRRGFHRSALVPPPSTLDLIQHVDDAAALLAALHAGPAVVIGPGTGGLIALGLARHFPDKVKALVLLEPALFTIDPDADTWARGLRQRVLGASRDRPFGVAEVVMREAWGVQSWDALPGDIHEMLAHTSPAVLAEIRGRGLDLSDSPLEMNEDDLADIRRPSLILSAEGSPHVLRLITSRLSGALPYTESVLVSGGHLINPAHPAVLDFVDRMAATPSSWV</sequence>
<evidence type="ECO:0000259" key="1">
    <source>
        <dbReference type="Pfam" id="PF00561"/>
    </source>
</evidence>
<protein>
    <submittedName>
        <fullName evidence="2">Alpha/beta hydrolase</fullName>
    </submittedName>
</protein>
<keyword evidence="3" id="KW-1185">Reference proteome</keyword>
<dbReference type="RefSeq" id="WP_216924542.1">
    <property type="nucleotide sequence ID" value="NZ_JAHOPC010000004.1"/>
</dbReference>
<accession>A0ABS6I566</accession>
<evidence type="ECO:0000313" key="2">
    <source>
        <dbReference type="EMBL" id="MBU8866522.1"/>
    </source>
</evidence>